<dbReference type="GeneID" id="27343176"/>
<dbReference type="Pfam" id="PF10384">
    <property type="entry name" value="Scm3"/>
    <property type="match status" value="1"/>
</dbReference>
<gene>
    <name evidence="2" type="ORF">PV07_03982</name>
</gene>
<keyword evidence="3" id="KW-1185">Reference proteome</keyword>
<protein>
    <submittedName>
        <fullName evidence="2">Uncharacterized protein</fullName>
    </submittedName>
</protein>
<reference evidence="2 3" key="1">
    <citation type="submission" date="2015-01" db="EMBL/GenBank/DDBJ databases">
        <title>The Genome Sequence of Cladophialophora immunda CBS83496.</title>
        <authorList>
            <consortium name="The Broad Institute Genomics Platform"/>
            <person name="Cuomo C."/>
            <person name="de Hoog S."/>
            <person name="Gorbushina A."/>
            <person name="Stielow B."/>
            <person name="Teixiera M."/>
            <person name="Abouelleil A."/>
            <person name="Chapman S.B."/>
            <person name="Priest M."/>
            <person name="Young S.K."/>
            <person name="Wortman J."/>
            <person name="Nusbaum C."/>
            <person name="Birren B."/>
        </authorList>
    </citation>
    <scope>NUCLEOTIDE SEQUENCE [LARGE SCALE GENOMIC DNA]</scope>
    <source>
        <strain evidence="2 3">CBS 83496</strain>
    </source>
</reference>
<feature type="region of interest" description="Disordered" evidence="1">
    <location>
        <begin position="270"/>
        <end position="366"/>
    </location>
</feature>
<name>A0A0D2CMJ2_9EURO</name>
<dbReference type="Gene3D" id="1.10.20.10">
    <property type="entry name" value="Histone, subunit A"/>
    <property type="match status" value="1"/>
</dbReference>
<dbReference type="Proteomes" id="UP000054466">
    <property type="component" value="Unassembled WGS sequence"/>
</dbReference>
<feature type="region of interest" description="Disordered" evidence="1">
    <location>
        <begin position="539"/>
        <end position="589"/>
    </location>
</feature>
<feature type="compositionally biased region" description="Basic and acidic residues" evidence="1">
    <location>
        <begin position="556"/>
        <end position="567"/>
    </location>
</feature>
<feature type="region of interest" description="Disordered" evidence="1">
    <location>
        <begin position="1"/>
        <end position="27"/>
    </location>
</feature>
<accession>A0A0D2CMJ2</accession>
<dbReference type="GO" id="GO:0046982">
    <property type="term" value="F:protein heterodimerization activity"/>
    <property type="evidence" value="ECO:0007669"/>
    <property type="project" value="InterPro"/>
</dbReference>
<dbReference type="HOGENOM" id="CLU_438732_0_0_1"/>
<dbReference type="GO" id="GO:0005634">
    <property type="term" value="C:nucleus"/>
    <property type="evidence" value="ECO:0007669"/>
    <property type="project" value="InterPro"/>
</dbReference>
<dbReference type="EMBL" id="KN847041">
    <property type="protein sequence ID" value="KIW32433.1"/>
    <property type="molecule type" value="Genomic_DNA"/>
</dbReference>
<organism evidence="2 3">
    <name type="scientific">Cladophialophora immunda</name>
    <dbReference type="NCBI Taxonomy" id="569365"/>
    <lineage>
        <taxon>Eukaryota</taxon>
        <taxon>Fungi</taxon>
        <taxon>Dikarya</taxon>
        <taxon>Ascomycota</taxon>
        <taxon>Pezizomycotina</taxon>
        <taxon>Eurotiomycetes</taxon>
        <taxon>Chaetothyriomycetidae</taxon>
        <taxon>Chaetothyriales</taxon>
        <taxon>Herpotrichiellaceae</taxon>
        <taxon>Cladophialophora</taxon>
    </lineage>
</organism>
<evidence type="ECO:0000313" key="3">
    <source>
        <dbReference type="Proteomes" id="UP000054466"/>
    </source>
</evidence>
<feature type="compositionally biased region" description="Basic and acidic residues" evidence="1">
    <location>
        <begin position="352"/>
        <end position="363"/>
    </location>
</feature>
<dbReference type="RefSeq" id="XP_016252649.1">
    <property type="nucleotide sequence ID" value="XM_016390747.1"/>
</dbReference>
<feature type="region of interest" description="Disordered" evidence="1">
    <location>
        <begin position="176"/>
        <end position="195"/>
    </location>
</feature>
<feature type="compositionally biased region" description="Polar residues" evidence="1">
    <location>
        <begin position="275"/>
        <end position="299"/>
    </location>
</feature>
<dbReference type="InterPro" id="IPR018465">
    <property type="entry name" value="Scm3/HJURP"/>
</dbReference>
<feature type="compositionally biased region" description="Basic residues" evidence="1">
    <location>
        <begin position="306"/>
        <end position="325"/>
    </location>
</feature>
<evidence type="ECO:0000256" key="1">
    <source>
        <dbReference type="SAM" id="MobiDB-lite"/>
    </source>
</evidence>
<sequence length="589" mass="66035">MMEEPFRKRPRLSIFASRPSDPSLDEDLDTRRLRNDLLLKSRFESIFEKYSHDFSGVGDEIDMDSMSIVVNNGHVQSMENETDPGGAYTAKGKSLLKAMTQVQDGTNEYFNEGADEVIMSIEEIAENAALADDNQGMESVDSDDELFVPLVARASYVAPPGSRESQNTVQSRLIDSDDDSLFGGAQPAERSTSPDSLFQVQLEDFPNPKTTDSPLDFETLDAEVGDKAILEKFGPSLGPEVMAIIQRARKLATQAHIEPAWRLPTDLVPPVLPTSASKPKTQLVPISSSPGRPTTSSDAAESLWKPVRHRSSKRVVRQAAVRRRARAESADPLQEGFSDRQDEEVSIDSEEETKREPDKKTQDDDQVVQMRKGSCFYCSRQWSSRAGVFKHWAKLAKDYDKGDIDDDEVHDLEYILGYVSYSTRPRRLPRLILSDYKTLVELREGAGLTFDEIAECRALRTHKTGLALNDVYDRYRTPSGLSSDDSREWSAQELSILEELCQDSRRDIGTLSSHFEHRHATEIANKLAETWLTRLWSSGGKRPTASTARPRTSPLRSDENQTEHGEQGDLLLDPIFVKVEPDSDDELFG</sequence>
<proteinExistence type="predicted"/>
<dbReference type="VEuPathDB" id="FungiDB:PV07_03982"/>
<dbReference type="AlphaFoldDB" id="A0A0D2CMJ2"/>
<dbReference type="PANTHER" id="PTHR15992">
    <property type="entry name" value="HOLLIDAY JUNCTION RECOGNITION PROTEIN"/>
    <property type="match status" value="1"/>
</dbReference>
<evidence type="ECO:0000313" key="2">
    <source>
        <dbReference type="EMBL" id="KIW32433.1"/>
    </source>
</evidence>
<dbReference type="GO" id="GO:0042393">
    <property type="term" value="F:histone binding"/>
    <property type="evidence" value="ECO:0007669"/>
    <property type="project" value="InterPro"/>
</dbReference>
<feature type="compositionally biased region" description="Acidic residues" evidence="1">
    <location>
        <begin position="341"/>
        <end position="351"/>
    </location>
</feature>
<dbReference type="PANTHER" id="PTHR15992:SF5">
    <property type="entry name" value="HOLLIDAY JUNCTION RECOGNITION PROTEIN"/>
    <property type="match status" value="1"/>
</dbReference>
<dbReference type="OrthoDB" id="2420608at2759"/>
<dbReference type="InterPro" id="IPR009072">
    <property type="entry name" value="Histone-fold"/>
</dbReference>